<feature type="domain" description="Activator of Hsp90 ATPase homologue 1/2-like C-terminal" evidence="2">
    <location>
        <begin position="2"/>
        <end position="79"/>
    </location>
</feature>
<proteinExistence type="inferred from homology"/>
<comment type="similarity">
    <text evidence="1">Belongs to the AHA1 family.</text>
</comment>
<dbReference type="InterPro" id="IPR013538">
    <property type="entry name" value="ASHA1/2-like_C"/>
</dbReference>
<dbReference type="InterPro" id="IPR023393">
    <property type="entry name" value="START-like_dom_sf"/>
</dbReference>
<feature type="non-terminal residue" evidence="3">
    <location>
        <position position="1"/>
    </location>
</feature>
<dbReference type="AlphaFoldDB" id="T1BYX0"/>
<protein>
    <recommendedName>
        <fullName evidence="2">Activator of Hsp90 ATPase homologue 1/2-like C-terminal domain-containing protein</fullName>
    </recommendedName>
</protein>
<accession>T1BYX0</accession>
<name>T1BYX0_9ZZZZ</name>
<reference evidence="3" key="2">
    <citation type="journal article" date="2014" name="ISME J.">
        <title>Microbial stratification in low pH oxic and suboxic macroscopic growths along an acid mine drainage.</title>
        <authorList>
            <person name="Mendez-Garcia C."/>
            <person name="Mesa V."/>
            <person name="Sprenger R.R."/>
            <person name="Richter M."/>
            <person name="Diez M.S."/>
            <person name="Solano J."/>
            <person name="Bargiela R."/>
            <person name="Golyshina O.V."/>
            <person name="Manteca A."/>
            <person name="Ramos J.L."/>
            <person name="Gallego J.R."/>
            <person name="Llorente I."/>
            <person name="Martins Dos Santos V.A."/>
            <person name="Jensen O.N."/>
            <person name="Pelaez A.I."/>
            <person name="Sanchez J."/>
            <person name="Ferrer M."/>
        </authorList>
    </citation>
    <scope>NUCLEOTIDE SEQUENCE</scope>
</reference>
<evidence type="ECO:0000259" key="2">
    <source>
        <dbReference type="Pfam" id="PF08327"/>
    </source>
</evidence>
<organism evidence="3">
    <name type="scientific">mine drainage metagenome</name>
    <dbReference type="NCBI Taxonomy" id="410659"/>
    <lineage>
        <taxon>unclassified sequences</taxon>
        <taxon>metagenomes</taxon>
        <taxon>ecological metagenomes</taxon>
    </lineage>
</organism>
<dbReference type="Pfam" id="PF08327">
    <property type="entry name" value="AHSA1"/>
    <property type="match status" value="1"/>
</dbReference>
<feature type="non-terminal residue" evidence="3">
    <location>
        <position position="82"/>
    </location>
</feature>
<dbReference type="SUPFAM" id="SSF55961">
    <property type="entry name" value="Bet v1-like"/>
    <property type="match status" value="1"/>
</dbReference>
<gene>
    <name evidence="3" type="ORF">B1B_03082</name>
</gene>
<comment type="caution">
    <text evidence="3">The sequence shown here is derived from an EMBL/GenBank/DDBJ whole genome shotgun (WGS) entry which is preliminary data.</text>
</comment>
<reference evidence="3" key="1">
    <citation type="submission" date="2013-08" db="EMBL/GenBank/DDBJ databases">
        <authorList>
            <person name="Mendez C."/>
            <person name="Richter M."/>
            <person name="Ferrer M."/>
            <person name="Sanchez J."/>
        </authorList>
    </citation>
    <scope>NUCLEOTIDE SEQUENCE</scope>
</reference>
<evidence type="ECO:0000256" key="1">
    <source>
        <dbReference type="ARBA" id="ARBA00006817"/>
    </source>
</evidence>
<sequence length="82" mass="9165">PEAGGRYLLEWTEDPKFVSRGTIRAITADLDLDFTWEAPPPFTDLLRSAPSPSHVYVRLQESPEGIDVTLEHDGWGTGPAWE</sequence>
<dbReference type="EMBL" id="AUZY01001869">
    <property type="protein sequence ID" value="EQD73698.1"/>
    <property type="molecule type" value="Genomic_DNA"/>
</dbReference>
<dbReference type="Gene3D" id="3.30.530.20">
    <property type="match status" value="1"/>
</dbReference>
<evidence type="ECO:0000313" key="3">
    <source>
        <dbReference type="EMBL" id="EQD73698.1"/>
    </source>
</evidence>